<keyword evidence="1" id="KW-1133">Transmembrane helix</keyword>
<keyword evidence="1" id="KW-0812">Transmembrane</keyword>
<dbReference type="EMBL" id="CP131061">
    <property type="protein sequence ID" value="WNY27567.1"/>
    <property type="molecule type" value="Genomic_DNA"/>
</dbReference>
<evidence type="ECO:0000313" key="2">
    <source>
        <dbReference type="EMBL" id="WNY27567.1"/>
    </source>
</evidence>
<dbReference type="Proteomes" id="UP001304970">
    <property type="component" value="Chromosome"/>
</dbReference>
<evidence type="ECO:0000256" key="1">
    <source>
        <dbReference type="SAM" id="Phobius"/>
    </source>
</evidence>
<gene>
    <name evidence="2" type="ORF">MsAm2_13690</name>
</gene>
<keyword evidence="1" id="KW-0472">Membrane</keyword>
<feature type="transmembrane region" description="Helical" evidence="1">
    <location>
        <begin position="12"/>
        <end position="33"/>
    </location>
</feature>
<reference evidence="2 3" key="1">
    <citation type="submission" date="2023-07" db="EMBL/GenBank/DDBJ databases">
        <title>Closed genome sequence of Methanosarcinaceae archaeon Am2.</title>
        <authorList>
            <person name="Poehlein A."/>
            <person name="Protasov E."/>
            <person name="Platt K."/>
            <person name="Reeh H."/>
            <person name="Daniel R."/>
            <person name="Brune A."/>
        </authorList>
    </citation>
    <scope>NUCLEOTIDE SEQUENCE [LARGE SCALE GENOMIC DNA]</scope>
    <source>
        <strain evidence="2 3">Am2</strain>
    </source>
</reference>
<protein>
    <submittedName>
        <fullName evidence="2">Uncharacterized protein</fullName>
    </submittedName>
</protein>
<sequence length="43" mass="5102">MDLTYESIYSLVEAGFIFLFIVGIISFALYILIKRMIQKERKK</sequence>
<keyword evidence="3" id="KW-1185">Reference proteome</keyword>
<accession>A0AA96V6D8</accession>
<evidence type="ECO:0000313" key="3">
    <source>
        <dbReference type="Proteomes" id="UP001304970"/>
    </source>
</evidence>
<dbReference type="AlphaFoldDB" id="A0AA96V6D8"/>
<name>A0AA96V6D8_9EURY</name>
<proteinExistence type="predicted"/>
<organism evidence="2 3">
    <name type="scientific">Methanolapillus ohkumae</name>
    <dbReference type="NCBI Taxonomy" id="3028298"/>
    <lineage>
        <taxon>Archaea</taxon>
        <taxon>Methanobacteriati</taxon>
        <taxon>Methanobacteriota</taxon>
        <taxon>Stenosarchaea group</taxon>
        <taxon>Methanomicrobia</taxon>
        <taxon>Methanosarcinales</taxon>
        <taxon>Methanosarcinaceae</taxon>
        <taxon>Methanolapillus</taxon>
    </lineage>
</organism>